<dbReference type="InterPro" id="IPR011008">
    <property type="entry name" value="Dimeric_a/b-barrel"/>
</dbReference>
<evidence type="ECO:0000313" key="3">
    <source>
        <dbReference type="Proteomes" id="UP000567795"/>
    </source>
</evidence>
<dbReference type="Pfam" id="PF07978">
    <property type="entry name" value="NIPSNAP"/>
    <property type="match status" value="1"/>
</dbReference>
<proteinExistence type="predicted"/>
<keyword evidence="2" id="KW-0560">Oxidoreductase</keyword>
<sequence length="258" mass="28180">MSPSPAPVPTGPASCGVVELRQYTLLPGRRAELVDLFDRHFVESQEEVGMRVVGQFLDLGSPDRFVWLRAFPDMAARAESLAAFYLRHPAWREHGAAANATMVDSDDVLLLRPATDPATDVFPRPAAARPPLDAAGAPPSSLVTAAVHHLAGPAELAEFVEFFHTRVRPALTAAGAPPVAVLRTEPAENTFPRLPVRTGEHVLVSITAFRDAGHHRDHLDRLAALPGWREEVVPEITRRLARRGQLLRLAPTPRSLLR</sequence>
<name>A0A852ZWN7_9ACTN</name>
<accession>A0A852ZWN7</accession>
<evidence type="ECO:0000313" key="2">
    <source>
        <dbReference type="EMBL" id="NYI06786.1"/>
    </source>
</evidence>
<keyword evidence="3" id="KW-1185">Reference proteome</keyword>
<organism evidence="2 3">
    <name type="scientific">Allostreptomyces psammosilenae</name>
    <dbReference type="NCBI Taxonomy" id="1892865"/>
    <lineage>
        <taxon>Bacteria</taxon>
        <taxon>Bacillati</taxon>
        <taxon>Actinomycetota</taxon>
        <taxon>Actinomycetes</taxon>
        <taxon>Kitasatosporales</taxon>
        <taxon>Streptomycetaceae</taxon>
        <taxon>Allostreptomyces</taxon>
    </lineage>
</organism>
<dbReference type="InterPro" id="IPR012577">
    <property type="entry name" value="NIPSNAP"/>
</dbReference>
<comment type="caution">
    <text evidence="2">The sequence shown here is derived from an EMBL/GenBank/DDBJ whole genome shotgun (WGS) entry which is preliminary data.</text>
</comment>
<dbReference type="Gene3D" id="3.30.70.100">
    <property type="match status" value="1"/>
</dbReference>
<evidence type="ECO:0000259" key="1">
    <source>
        <dbReference type="Pfam" id="PF07978"/>
    </source>
</evidence>
<dbReference type="EMBL" id="JACBZD010000001">
    <property type="protein sequence ID" value="NYI06786.1"/>
    <property type="molecule type" value="Genomic_DNA"/>
</dbReference>
<dbReference type="Proteomes" id="UP000567795">
    <property type="component" value="Unassembled WGS sequence"/>
</dbReference>
<dbReference type="AlphaFoldDB" id="A0A852ZWN7"/>
<dbReference type="GO" id="GO:0004497">
    <property type="term" value="F:monooxygenase activity"/>
    <property type="evidence" value="ECO:0007669"/>
    <property type="project" value="UniProtKB-KW"/>
</dbReference>
<reference evidence="2 3" key="1">
    <citation type="submission" date="2020-07" db="EMBL/GenBank/DDBJ databases">
        <title>Sequencing the genomes of 1000 actinobacteria strains.</title>
        <authorList>
            <person name="Klenk H.-P."/>
        </authorList>
    </citation>
    <scope>NUCLEOTIDE SEQUENCE [LARGE SCALE GENOMIC DNA]</scope>
    <source>
        <strain evidence="2 3">DSM 42178</strain>
    </source>
</reference>
<dbReference type="SUPFAM" id="SSF54909">
    <property type="entry name" value="Dimeric alpha+beta barrel"/>
    <property type="match status" value="1"/>
</dbReference>
<dbReference type="RefSeq" id="WP_179815315.1">
    <property type="nucleotide sequence ID" value="NZ_JACBZD010000001.1"/>
</dbReference>
<feature type="domain" description="NIPSNAP" evidence="1">
    <location>
        <begin position="18"/>
        <end position="114"/>
    </location>
</feature>
<gene>
    <name evidence="2" type="ORF">FHU37_003729</name>
</gene>
<protein>
    <submittedName>
        <fullName evidence="2">Quinol monooxygenase YgiN</fullName>
    </submittedName>
</protein>
<keyword evidence="2" id="KW-0503">Monooxygenase</keyword>